<dbReference type="InterPro" id="IPR043502">
    <property type="entry name" value="DNA/RNA_pol_sf"/>
</dbReference>
<proteinExistence type="predicted"/>
<evidence type="ECO:0000313" key="2">
    <source>
        <dbReference type="EMBL" id="KKN13385.1"/>
    </source>
</evidence>
<dbReference type="InterPro" id="IPR001098">
    <property type="entry name" value="DNA-dir_DNA_pol_A_palm_dom"/>
</dbReference>
<dbReference type="SUPFAM" id="SSF56672">
    <property type="entry name" value="DNA/RNA polymerases"/>
    <property type="match status" value="1"/>
</dbReference>
<dbReference type="Pfam" id="PF00476">
    <property type="entry name" value="DNA_pol_A"/>
    <property type="match status" value="1"/>
</dbReference>
<protein>
    <recommendedName>
        <fullName evidence="1">DNA-directed DNA polymerase family A palm domain-containing protein</fullName>
    </recommendedName>
</protein>
<gene>
    <name evidence="2" type="ORF">LCGC14_1007040</name>
</gene>
<dbReference type="Gene3D" id="3.30.70.370">
    <property type="match status" value="1"/>
</dbReference>
<reference evidence="2" key="1">
    <citation type="journal article" date="2015" name="Nature">
        <title>Complex archaea that bridge the gap between prokaryotes and eukaryotes.</title>
        <authorList>
            <person name="Spang A."/>
            <person name="Saw J.H."/>
            <person name="Jorgensen S.L."/>
            <person name="Zaremba-Niedzwiedzka K."/>
            <person name="Martijn J."/>
            <person name="Lind A.E."/>
            <person name="van Eijk R."/>
            <person name="Schleper C."/>
            <person name="Guy L."/>
            <person name="Ettema T.J."/>
        </authorList>
    </citation>
    <scope>NUCLEOTIDE SEQUENCE</scope>
</reference>
<comment type="caution">
    <text evidence="2">The sequence shown here is derived from an EMBL/GenBank/DDBJ whole genome shotgun (WGS) entry which is preliminary data.</text>
</comment>
<dbReference type="EMBL" id="LAZR01003929">
    <property type="protein sequence ID" value="KKN13385.1"/>
    <property type="molecule type" value="Genomic_DNA"/>
</dbReference>
<organism evidence="2">
    <name type="scientific">marine sediment metagenome</name>
    <dbReference type="NCBI Taxonomy" id="412755"/>
    <lineage>
        <taxon>unclassified sequences</taxon>
        <taxon>metagenomes</taxon>
        <taxon>ecological metagenomes</taxon>
    </lineage>
</organism>
<dbReference type="AlphaFoldDB" id="A0A0F9N1I9"/>
<dbReference type="GO" id="GO:0006260">
    <property type="term" value="P:DNA replication"/>
    <property type="evidence" value="ECO:0007669"/>
    <property type="project" value="InterPro"/>
</dbReference>
<accession>A0A0F9N1I9</accession>
<dbReference type="GO" id="GO:0003887">
    <property type="term" value="F:DNA-directed DNA polymerase activity"/>
    <property type="evidence" value="ECO:0007669"/>
    <property type="project" value="InterPro"/>
</dbReference>
<dbReference type="GO" id="GO:0003677">
    <property type="term" value="F:DNA binding"/>
    <property type="evidence" value="ECO:0007669"/>
    <property type="project" value="InterPro"/>
</dbReference>
<name>A0A0F9N1I9_9ZZZZ</name>
<sequence>MSNTKKINLNYHNIIKAAMLRVRKRIIAENLPITVRMQIHDEVVFEVPEQETKKYTKLVSEMMRVEIFRLQW</sequence>
<evidence type="ECO:0000259" key="1">
    <source>
        <dbReference type="Pfam" id="PF00476"/>
    </source>
</evidence>
<feature type="domain" description="DNA-directed DNA polymerase family A palm" evidence="1">
    <location>
        <begin position="13"/>
        <end position="65"/>
    </location>
</feature>